<reference evidence="2 3" key="1">
    <citation type="submission" date="2023-04" db="EMBL/GenBank/DDBJ databases">
        <title>Lysobacter sp. strain UC isolated from soil sample.</title>
        <authorList>
            <person name="Choksket S."/>
            <person name="Harshvardhan F."/>
            <person name="Rana R."/>
            <person name="Patil P.B."/>
            <person name="Korpole S."/>
        </authorList>
    </citation>
    <scope>NUCLEOTIDE SEQUENCE [LARGE SCALE GENOMIC DNA]</scope>
    <source>
        <strain evidence="2 3">UC</strain>
    </source>
</reference>
<protein>
    <submittedName>
        <fullName evidence="2">Uncharacterized protein</fullName>
    </submittedName>
</protein>
<dbReference type="RefSeq" id="WP_309260925.1">
    <property type="nucleotide sequence ID" value="NZ_JARUHG010000001.1"/>
</dbReference>
<evidence type="ECO:0000313" key="2">
    <source>
        <dbReference type="EMBL" id="MDR0181748.1"/>
    </source>
</evidence>
<name>A0ABU1C9D8_9GAMM</name>
<organism evidence="2 3">
    <name type="scientific">Lysobacter arvi</name>
    <dbReference type="NCBI Taxonomy" id="3038776"/>
    <lineage>
        <taxon>Bacteria</taxon>
        <taxon>Pseudomonadati</taxon>
        <taxon>Pseudomonadota</taxon>
        <taxon>Gammaproteobacteria</taxon>
        <taxon>Lysobacterales</taxon>
        <taxon>Lysobacteraceae</taxon>
        <taxon>Lysobacter</taxon>
    </lineage>
</organism>
<evidence type="ECO:0000313" key="3">
    <source>
        <dbReference type="Proteomes" id="UP001233535"/>
    </source>
</evidence>
<gene>
    <name evidence="2" type="ORF">P8609_02040</name>
</gene>
<keyword evidence="3" id="KW-1185">Reference proteome</keyword>
<accession>A0ABU1C9D8</accession>
<evidence type="ECO:0000256" key="1">
    <source>
        <dbReference type="SAM" id="MobiDB-lite"/>
    </source>
</evidence>
<proteinExistence type="predicted"/>
<dbReference type="EMBL" id="JARUHG010000001">
    <property type="protein sequence ID" value="MDR0181748.1"/>
    <property type="molecule type" value="Genomic_DNA"/>
</dbReference>
<feature type="region of interest" description="Disordered" evidence="1">
    <location>
        <begin position="1"/>
        <end position="20"/>
    </location>
</feature>
<sequence>MSSGFVTGAPGRSGSDRSDGETVDVLVTSALARTPAGRATGACVRSDETGARLATWTTCGVASSSALGAANCGASMRVAEGAPAHGRSVVTAASGAFRSAIEAALALIDDPKSAAWSSVATFAVGAFLTAIDEAFAPNVGATFGPAEGATSPTSRPVRGAGFSTPGVAREAGRCVAVGAEGNGVAFARVRRGWTTTLLTGAMSAARAGDAPARRGSALRATHLSRRVEVDITVAGASGPIDGASAVGAGSKRCDASMRLATRVLRFAGVAADGAFAVLTGATVEANGAALEDDRAPPAFRGRVGHSLGRSTSPPPSAASASTSVIFGRAPAVGEPAARDPKARWLELATADRPVAEPSMRGRGARMVSPDAPGSMYTISSVAAA</sequence>
<comment type="caution">
    <text evidence="2">The sequence shown here is derived from an EMBL/GenBank/DDBJ whole genome shotgun (WGS) entry which is preliminary data.</text>
</comment>
<dbReference type="Proteomes" id="UP001233535">
    <property type="component" value="Unassembled WGS sequence"/>
</dbReference>